<dbReference type="Gene3D" id="3.20.20.140">
    <property type="entry name" value="Metal-dependent hydrolases"/>
    <property type="match status" value="2"/>
</dbReference>
<name>A0A6J6X332_9ZZZZ</name>
<dbReference type="EMBL" id="CAFAAH010000032">
    <property type="protein sequence ID" value="CAB4790445.1"/>
    <property type="molecule type" value="Genomic_DNA"/>
</dbReference>
<dbReference type="SUPFAM" id="SSF51556">
    <property type="entry name" value="Metallo-dependent hydrolases"/>
    <property type="match status" value="1"/>
</dbReference>
<feature type="domain" description="Amidohydrolase 3" evidence="1">
    <location>
        <begin position="43"/>
        <end position="500"/>
    </location>
</feature>
<gene>
    <name evidence="2" type="ORF">UFOPK2996_00392</name>
</gene>
<dbReference type="InterPro" id="IPR032466">
    <property type="entry name" value="Metal_Hydrolase"/>
</dbReference>
<evidence type="ECO:0000259" key="1">
    <source>
        <dbReference type="Pfam" id="PF07969"/>
    </source>
</evidence>
<dbReference type="GO" id="GO:0005829">
    <property type="term" value="C:cytosol"/>
    <property type="evidence" value="ECO:0007669"/>
    <property type="project" value="TreeGrafter"/>
</dbReference>
<evidence type="ECO:0000313" key="2">
    <source>
        <dbReference type="EMBL" id="CAB4790445.1"/>
    </source>
</evidence>
<dbReference type="GO" id="GO:0016812">
    <property type="term" value="F:hydrolase activity, acting on carbon-nitrogen (but not peptide) bonds, in cyclic amides"/>
    <property type="evidence" value="ECO:0007669"/>
    <property type="project" value="TreeGrafter"/>
</dbReference>
<sequence length="557" mass="60101">MAADIVIRNGLIVDGTGTEGYHADIAVSGGAISEIGKGLKGSREIDASGQVVSPGFIDIHTHYDAQVFWDPALTPSSHHGVTSVVAGNCGFSIAPCLPEHRSLLGRTLQHVEDMNLATLEAGIPWDFETFAQYLDSVERRGVGINFGCYVGHTAVRLNAMGDAGYERETPTEQELRSMQILVDDAIRAGAMGFASSSSATHSGDGGRPVPSRLADLAEFESLLAPLRDQNKGVIATLPGERVKHADLYALQRRIGRPLTWTALLTVKGFPYHEQVIEDNDAAHAAGGEVWPQISVRPLVFQMNLREPFTFNMAPAFRDLMSEPDAVRLDKFADASWRRMALEDLTNRTAIRLRWESLSVAESSSRPDLAGKSVVDEAAAAGCSPLDFMLDLSIADSLETRFNSVLANDDEDAIAWLLQRDGVLLGLMDSGAHVSQLCDACMPTDLLGKWVRDREVITLERAILKLTGEPARVFGLDGVNGRGLLKVGMAADITVFDPDSVAPGPLRRVHDFPADGERLTADAPVGMNHILVNGSPIRSDGMPVKEALDARPGKVLRS</sequence>
<protein>
    <submittedName>
        <fullName evidence="2">Unannotated protein</fullName>
    </submittedName>
</protein>
<dbReference type="AlphaFoldDB" id="A0A6J6X332"/>
<organism evidence="2">
    <name type="scientific">freshwater metagenome</name>
    <dbReference type="NCBI Taxonomy" id="449393"/>
    <lineage>
        <taxon>unclassified sequences</taxon>
        <taxon>metagenomes</taxon>
        <taxon>ecological metagenomes</taxon>
    </lineage>
</organism>
<dbReference type="InterPro" id="IPR011059">
    <property type="entry name" value="Metal-dep_hydrolase_composite"/>
</dbReference>
<reference evidence="2" key="1">
    <citation type="submission" date="2020-05" db="EMBL/GenBank/DDBJ databases">
        <authorList>
            <person name="Chiriac C."/>
            <person name="Salcher M."/>
            <person name="Ghai R."/>
            <person name="Kavagutti S V."/>
        </authorList>
    </citation>
    <scope>NUCLEOTIDE SEQUENCE</scope>
</reference>
<proteinExistence type="predicted"/>
<dbReference type="InterPro" id="IPR013108">
    <property type="entry name" value="Amidohydro_3"/>
</dbReference>
<dbReference type="PANTHER" id="PTHR11647:SF1">
    <property type="entry name" value="COLLAPSIN RESPONSE MEDIATOR PROTEIN"/>
    <property type="match status" value="1"/>
</dbReference>
<dbReference type="PANTHER" id="PTHR11647">
    <property type="entry name" value="HYDRANTOINASE/DIHYDROPYRIMIDINASE FAMILY MEMBER"/>
    <property type="match status" value="1"/>
</dbReference>
<dbReference type="SUPFAM" id="SSF51338">
    <property type="entry name" value="Composite domain of metallo-dependent hydrolases"/>
    <property type="match status" value="1"/>
</dbReference>
<accession>A0A6J6X332</accession>
<dbReference type="Pfam" id="PF07969">
    <property type="entry name" value="Amidohydro_3"/>
    <property type="match status" value="1"/>
</dbReference>
<dbReference type="InterPro" id="IPR050378">
    <property type="entry name" value="Metallo-dep_Hydrolases_sf"/>
</dbReference>